<dbReference type="InParanoid" id="A0A803Y1L9"/>
<accession>A0A803Y1L9</accession>
<name>A0A803Y1L9_MELGA</name>
<keyword evidence="1" id="KW-0472">Membrane</keyword>
<feature type="transmembrane region" description="Helical" evidence="1">
    <location>
        <begin position="6"/>
        <end position="23"/>
    </location>
</feature>
<reference evidence="2" key="2">
    <citation type="submission" date="2025-08" db="UniProtKB">
        <authorList>
            <consortium name="Ensembl"/>
        </authorList>
    </citation>
    <scope>IDENTIFICATION</scope>
</reference>
<dbReference type="Proteomes" id="UP000001645">
    <property type="component" value="Chromosome 10"/>
</dbReference>
<proteinExistence type="predicted"/>
<keyword evidence="3" id="KW-1185">Reference proteome</keyword>
<keyword evidence="1" id="KW-0812">Transmembrane</keyword>
<dbReference type="Ensembl" id="ENSMGAT00000033546.1">
    <property type="protein sequence ID" value="ENSMGAP00000025666.1"/>
    <property type="gene ID" value="ENSMGAG00000022327.1"/>
</dbReference>
<evidence type="ECO:0000256" key="1">
    <source>
        <dbReference type="SAM" id="Phobius"/>
    </source>
</evidence>
<reference evidence="2" key="3">
    <citation type="submission" date="2025-09" db="UniProtKB">
        <authorList>
            <consortium name="Ensembl"/>
        </authorList>
    </citation>
    <scope>IDENTIFICATION</scope>
</reference>
<dbReference type="AlphaFoldDB" id="A0A803Y1L9"/>
<evidence type="ECO:0000313" key="3">
    <source>
        <dbReference type="Proteomes" id="UP000001645"/>
    </source>
</evidence>
<protein>
    <submittedName>
        <fullName evidence="2">Uncharacterized protein</fullName>
    </submittedName>
</protein>
<keyword evidence="1" id="KW-1133">Transmembrane helix</keyword>
<reference evidence="2 3" key="1">
    <citation type="journal article" date="2010" name="PLoS Biol.">
        <title>Multi-platform next-generation sequencing of the domestic turkey (Meleagris gallopavo): genome assembly and analysis.</title>
        <authorList>
            <person name="Dalloul R.A."/>
            <person name="Long J.A."/>
            <person name="Zimin A.V."/>
            <person name="Aslam L."/>
            <person name="Beal K."/>
            <person name="Blomberg L.A."/>
            <person name="Bouffard P."/>
            <person name="Burt D.W."/>
            <person name="Crasta O."/>
            <person name="Crooijmans R.P."/>
            <person name="Cooper K."/>
            <person name="Coulombe R.A."/>
            <person name="De S."/>
            <person name="Delany M.E."/>
            <person name="Dodgson J.B."/>
            <person name="Dong J.J."/>
            <person name="Evans C."/>
            <person name="Frederickson K.M."/>
            <person name="Flicek P."/>
            <person name="Florea L."/>
            <person name="Folkerts O."/>
            <person name="Groenen M.A."/>
            <person name="Harkins T.T."/>
            <person name="Herrero J."/>
            <person name="Hoffmann S."/>
            <person name="Megens H.J."/>
            <person name="Jiang A."/>
            <person name="de Jong P."/>
            <person name="Kaiser P."/>
            <person name="Kim H."/>
            <person name="Kim K.W."/>
            <person name="Kim S."/>
            <person name="Langenberger D."/>
            <person name="Lee M.K."/>
            <person name="Lee T."/>
            <person name="Mane S."/>
            <person name="Marcais G."/>
            <person name="Marz M."/>
            <person name="McElroy A.P."/>
            <person name="Modise T."/>
            <person name="Nefedov M."/>
            <person name="Notredame C."/>
            <person name="Paton I.R."/>
            <person name="Payne W.S."/>
            <person name="Pertea G."/>
            <person name="Prickett D."/>
            <person name="Puiu D."/>
            <person name="Qioa D."/>
            <person name="Raineri E."/>
            <person name="Ruffier M."/>
            <person name="Salzberg S.L."/>
            <person name="Schatz M.C."/>
            <person name="Scheuring C."/>
            <person name="Schmidt C.J."/>
            <person name="Schroeder S."/>
            <person name="Searle S.M."/>
            <person name="Smith E.J."/>
            <person name="Smith J."/>
            <person name="Sonstegard T.S."/>
            <person name="Stadler P.F."/>
            <person name="Tafer H."/>
            <person name="Tu Z.J."/>
            <person name="Van Tassell C.P."/>
            <person name="Vilella A.J."/>
            <person name="Williams K.P."/>
            <person name="Yorke J.A."/>
            <person name="Zhang L."/>
            <person name="Zhang H.B."/>
            <person name="Zhang X."/>
            <person name="Zhang Y."/>
            <person name="Reed K.M."/>
        </authorList>
    </citation>
    <scope>NUCLEOTIDE SEQUENCE [LARGE SCALE GENOMIC DNA]</scope>
</reference>
<organism evidence="2 3">
    <name type="scientific">Meleagris gallopavo</name>
    <name type="common">Wild turkey</name>
    <dbReference type="NCBI Taxonomy" id="9103"/>
    <lineage>
        <taxon>Eukaryota</taxon>
        <taxon>Metazoa</taxon>
        <taxon>Chordata</taxon>
        <taxon>Craniata</taxon>
        <taxon>Vertebrata</taxon>
        <taxon>Euteleostomi</taxon>
        <taxon>Archelosauria</taxon>
        <taxon>Archosauria</taxon>
        <taxon>Dinosauria</taxon>
        <taxon>Saurischia</taxon>
        <taxon>Theropoda</taxon>
        <taxon>Coelurosauria</taxon>
        <taxon>Aves</taxon>
        <taxon>Neognathae</taxon>
        <taxon>Galloanserae</taxon>
        <taxon>Galliformes</taxon>
        <taxon>Phasianidae</taxon>
        <taxon>Meleagridinae</taxon>
        <taxon>Meleagris</taxon>
    </lineage>
</organism>
<sequence length="140" mass="15320">MTNVYLLAGILVFGFLFIYCAYLEMPGLKIKPLSVKKGAWEYSEGFADKHCSPCGSDSILICTRVLHPVYEMKPKASDQRLLDKQPLLEMLLNGGVCKFRLWTRCGKIQGIILFSGSLSSPKPKSRLGSALPCSSGCAVA</sequence>
<evidence type="ECO:0000313" key="2">
    <source>
        <dbReference type="Ensembl" id="ENSMGAP00000025666.1"/>
    </source>
</evidence>